<accession>A0A482YB43</accession>
<name>A0A482YB43_9EURY</name>
<proteinExistence type="predicted"/>
<evidence type="ECO:0000313" key="2">
    <source>
        <dbReference type="EMBL" id="RZV11427.1"/>
    </source>
</evidence>
<dbReference type="AlphaFoldDB" id="A0A482YB43"/>
<organism evidence="2 3">
    <name type="scientific">Natrinema hispanicum</name>
    <dbReference type="NCBI Taxonomy" id="392421"/>
    <lineage>
        <taxon>Archaea</taxon>
        <taxon>Methanobacteriati</taxon>
        <taxon>Methanobacteriota</taxon>
        <taxon>Stenosarchaea group</taxon>
        <taxon>Halobacteria</taxon>
        <taxon>Halobacteriales</taxon>
        <taxon>Natrialbaceae</taxon>
        <taxon>Natrinema</taxon>
    </lineage>
</organism>
<dbReference type="CDD" id="cd00298">
    <property type="entry name" value="ACD_sHsps_p23-like"/>
    <property type="match status" value="1"/>
</dbReference>
<sequence>MRRRFCPPSERGTVSPASPPETASFPFPTQIVYDGTADRLRVTVDVDPTPADDVTVRAGARRLRITVDRDGDVVKRTVTPLPPGLVFGDDREAVYNNGVLTVSLETHAPPGAGAKR</sequence>
<comment type="caution">
    <text evidence="2">The sequence shown here is derived from an EMBL/GenBank/DDBJ whole genome shotgun (WGS) entry which is preliminary data.</text>
</comment>
<gene>
    <name evidence="2" type="ORF">BDK88_0306</name>
</gene>
<feature type="region of interest" description="Disordered" evidence="1">
    <location>
        <begin position="1"/>
        <end position="26"/>
    </location>
</feature>
<dbReference type="InterPro" id="IPR008978">
    <property type="entry name" value="HSP20-like_chaperone"/>
</dbReference>
<evidence type="ECO:0000256" key="1">
    <source>
        <dbReference type="SAM" id="MobiDB-lite"/>
    </source>
</evidence>
<dbReference type="EMBL" id="SHMP01000003">
    <property type="protein sequence ID" value="RZV11427.1"/>
    <property type="molecule type" value="Genomic_DNA"/>
</dbReference>
<reference evidence="2 3" key="1">
    <citation type="submission" date="2019-02" db="EMBL/GenBank/DDBJ databases">
        <title>Genomic Encyclopedia of Archaeal and Bacterial Type Strains, Phase II (KMG-II): from individual species to whole genera.</title>
        <authorList>
            <person name="Goeker M."/>
        </authorList>
    </citation>
    <scope>NUCLEOTIDE SEQUENCE [LARGE SCALE GENOMIC DNA]</scope>
    <source>
        <strain evidence="2 3">DSM 18328</strain>
    </source>
</reference>
<evidence type="ECO:0000313" key="3">
    <source>
        <dbReference type="Proteomes" id="UP000291097"/>
    </source>
</evidence>
<protein>
    <recommendedName>
        <fullName evidence="4">Hsp20/alpha crystallin family protein</fullName>
    </recommendedName>
</protein>
<evidence type="ECO:0008006" key="4">
    <source>
        <dbReference type="Google" id="ProtNLM"/>
    </source>
</evidence>
<dbReference type="Proteomes" id="UP000291097">
    <property type="component" value="Unassembled WGS sequence"/>
</dbReference>
<dbReference type="SUPFAM" id="SSF49764">
    <property type="entry name" value="HSP20-like chaperones"/>
    <property type="match status" value="1"/>
</dbReference>